<gene>
    <name evidence="1" type="ORF">N7509_014026</name>
</gene>
<dbReference type="Proteomes" id="UP001147747">
    <property type="component" value="Unassembled WGS sequence"/>
</dbReference>
<evidence type="ECO:0000313" key="1">
    <source>
        <dbReference type="EMBL" id="KAJ5369414.1"/>
    </source>
</evidence>
<accession>A0A9W9V6F3</accession>
<name>A0A9W9V6F3_9EURO</name>
<dbReference type="OrthoDB" id="73875at2759"/>
<sequence>MIAYHIFYEFSLSDPVDDKTKNHKFYACSSFGPDFSQMPASAVKVAAGNSVDVEFEVGWWKEEFGLADSGIRGFGLSSDNFVTMLKMAMEPRIGPSLFTDNLARLPSVSI</sequence>
<dbReference type="RefSeq" id="XP_056480652.1">
    <property type="nucleotide sequence ID" value="XM_056638663.1"/>
</dbReference>
<dbReference type="GeneID" id="81377643"/>
<reference evidence="1" key="1">
    <citation type="submission" date="2022-12" db="EMBL/GenBank/DDBJ databases">
        <authorList>
            <person name="Petersen C."/>
        </authorList>
    </citation>
    <scope>NUCLEOTIDE SEQUENCE</scope>
    <source>
        <strain evidence="1">IBT 29677</strain>
    </source>
</reference>
<keyword evidence="2" id="KW-1185">Reference proteome</keyword>
<protein>
    <submittedName>
        <fullName evidence="1">Uncharacterized protein</fullName>
    </submittedName>
</protein>
<evidence type="ECO:0000313" key="2">
    <source>
        <dbReference type="Proteomes" id="UP001147747"/>
    </source>
</evidence>
<reference evidence="1" key="2">
    <citation type="journal article" date="2023" name="IMA Fungus">
        <title>Comparative genomic study of the Penicillium genus elucidates a diverse pangenome and 15 lateral gene transfer events.</title>
        <authorList>
            <person name="Petersen C."/>
            <person name="Sorensen T."/>
            <person name="Nielsen M.R."/>
            <person name="Sondergaard T.E."/>
            <person name="Sorensen J.L."/>
            <person name="Fitzpatrick D.A."/>
            <person name="Frisvad J.C."/>
            <person name="Nielsen K.L."/>
        </authorList>
    </citation>
    <scope>NUCLEOTIDE SEQUENCE</scope>
    <source>
        <strain evidence="1">IBT 29677</strain>
    </source>
</reference>
<organism evidence="1 2">
    <name type="scientific">Penicillium cosmopolitanum</name>
    <dbReference type="NCBI Taxonomy" id="1131564"/>
    <lineage>
        <taxon>Eukaryota</taxon>
        <taxon>Fungi</taxon>
        <taxon>Dikarya</taxon>
        <taxon>Ascomycota</taxon>
        <taxon>Pezizomycotina</taxon>
        <taxon>Eurotiomycetes</taxon>
        <taxon>Eurotiomycetidae</taxon>
        <taxon>Eurotiales</taxon>
        <taxon>Aspergillaceae</taxon>
        <taxon>Penicillium</taxon>
    </lineage>
</organism>
<comment type="caution">
    <text evidence="1">The sequence shown here is derived from an EMBL/GenBank/DDBJ whole genome shotgun (WGS) entry which is preliminary data.</text>
</comment>
<dbReference type="EMBL" id="JAPZBU010000013">
    <property type="protein sequence ID" value="KAJ5369414.1"/>
    <property type="molecule type" value="Genomic_DNA"/>
</dbReference>
<dbReference type="AlphaFoldDB" id="A0A9W9V6F3"/>
<proteinExistence type="predicted"/>